<sequence>MVVRINTASEAELRAIPGVGQKTAKVIVRLREKYGTMTPELLSLALGRTVPSHVLQLVEFPEAEQDFSLVVSDDLSEQFAEVEQFALSLPASVQVQSPGTAKLDVAARLKSTCAATKLEKGQQQVEQKPNLKNVDTLQPKKDDKPCKPLERQSGARFKKHETSDSEGHSPVRAEKWRKGKKSRTSGHLRRSHSHDSLSREDDDSDCDDRRSVRKHTRQSHAPSGGRSKRRNHSSDSSSRSGSRHSGKARRSHDSLSREDASSGSGNDCDDKRSLRKRDERQSKGKKYRTSGHVRYRRSHDSLSREDDDSDCDDRRSVRKHTRQSHAPSGGRSKRRNHSSDSSSRSGSRHSGKARRSHRHGHGRRRSRSSGSRFYFRSTSESGSLSEDDYHSRVHGDPKKMPKNLRYDGRTSWLSFKQKFDSYRKVYKWSDHECRDYLNWCLEGKALDYFTIETRMGESFSFRDIMRKMEGRFGSKELPETSRAKFQQATQQPGESLEDWADRVLTLATPAFRDLPDQFGQREAVSRFCQGCIDREAGKHACFERPRTIQHALDLVRHHQYVSQVVDGKKVRKYDQEVTVNAVQSPADVRMESLEKAFEQLTCKFEASLASNSSTSNKDRKFPRKTFRCFHCNGRGHMKRDCREYQESLKQKSGGQVVERSPQKPLNSKGPVA</sequence>
<dbReference type="InterPro" id="IPR001878">
    <property type="entry name" value="Znf_CCHC"/>
</dbReference>
<reference evidence="4" key="2">
    <citation type="submission" date="2020-11" db="EMBL/GenBank/DDBJ databases">
        <authorList>
            <person name="McCartney M.A."/>
            <person name="Auch B."/>
            <person name="Kono T."/>
            <person name="Mallez S."/>
            <person name="Becker A."/>
            <person name="Gohl D.M."/>
            <person name="Silverstein K.A.T."/>
            <person name="Koren S."/>
            <person name="Bechman K.B."/>
            <person name="Herman A."/>
            <person name="Abrahante J.E."/>
            <person name="Garbe J."/>
        </authorList>
    </citation>
    <scope>NUCLEOTIDE SEQUENCE</scope>
    <source>
        <strain evidence="4">Duluth1</strain>
        <tissue evidence="4">Whole animal</tissue>
    </source>
</reference>
<dbReference type="Pfam" id="PF14893">
    <property type="entry name" value="PNMA"/>
    <property type="match status" value="1"/>
</dbReference>
<keyword evidence="1" id="KW-0479">Metal-binding</keyword>
<dbReference type="Gene3D" id="4.10.60.10">
    <property type="entry name" value="Zinc finger, CCHC-type"/>
    <property type="match status" value="1"/>
</dbReference>
<feature type="compositionally biased region" description="Basic and acidic residues" evidence="2">
    <location>
        <begin position="387"/>
        <end position="403"/>
    </location>
</feature>
<keyword evidence="1" id="KW-0862">Zinc</keyword>
<feature type="compositionally biased region" description="Basic residues" evidence="2">
    <location>
        <begin position="177"/>
        <end position="192"/>
    </location>
</feature>
<dbReference type="InterPro" id="IPR010994">
    <property type="entry name" value="RuvA_2-like"/>
</dbReference>
<feature type="region of interest" description="Disordered" evidence="2">
    <location>
        <begin position="118"/>
        <end position="403"/>
    </location>
</feature>
<keyword evidence="5" id="KW-1185">Reference proteome</keyword>
<feature type="compositionally biased region" description="Basic and acidic residues" evidence="2">
    <location>
        <begin position="251"/>
        <end position="260"/>
    </location>
</feature>
<dbReference type="Proteomes" id="UP000828390">
    <property type="component" value="Unassembled WGS sequence"/>
</dbReference>
<feature type="compositionally biased region" description="Basic and acidic residues" evidence="2">
    <location>
        <begin position="268"/>
        <end position="282"/>
    </location>
</feature>
<feature type="compositionally biased region" description="Basic residues" evidence="2">
    <location>
        <begin position="283"/>
        <end position="297"/>
    </location>
</feature>
<dbReference type="PROSITE" id="PS50158">
    <property type="entry name" value="ZF_CCHC"/>
    <property type="match status" value="1"/>
</dbReference>
<dbReference type="EMBL" id="JAIWYP010000016">
    <property type="protein sequence ID" value="KAH3696842.1"/>
    <property type="molecule type" value="Genomic_DNA"/>
</dbReference>
<protein>
    <recommendedName>
        <fullName evidence="3">CCHC-type domain-containing protein</fullName>
    </recommendedName>
</protein>
<dbReference type="SUPFAM" id="SSF47781">
    <property type="entry name" value="RuvA domain 2-like"/>
    <property type="match status" value="1"/>
</dbReference>
<feature type="compositionally biased region" description="Basic and acidic residues" evidence="2">
    <location>
        <begin position="160"/>
        <end position="176"/>
    </location>
</feature>
<accession>A0A9D3YEC1</accession>
<dbReference type="PANTHER" id="PTHR19963:SF30">
    <property type="entry name" value="ENDONUCLEASE_EXONUCLEASE_PHOSPHATASE DOMAIN-CONTAINING PROTEIN"/>
    <property type="match status" value="1"/>
</dbReference>
<feature type="compositionally biased region" description="Basic residues" evidence="2">
    <location>
        <begin position="241"/>
        <end position="250"/>
    </location>
</feature>
<feature type="domain" description="CCHC-type" evidence="3">
    <location>
        <begin position="627"/>
        <end position="643"/>
    </location>
</feature>
<feature type="compositionally biased region" description="Basic and acidic residues" evidence="2">
    <location>
        <begin position="138"/>
        <end position="150"/>
    </location>
</feature>
<dbReference type="GO" id="GO:0003676">
    <property type="term" value="F:nucleic acid binding"/>
    <property type="evidence" value="ECO:0007669"/>
    <property type="project" value="InterPro"/>
</dbReference>
<name>A0A9D3YEC1_DREPO</name>
<reference evidence="4" key="1">
    <citation type="journal article" date="2019" name="bioRxiv">
        <title>The Genome of the Zebra Mussel, Dreissena polymorpha: A Resource for Invasive Species Research.</title>
        <authorList>
            <person name="McCartney M.A."/>
            <person name="Auch B."/>
            <person name="Kono T."/>
            <person name="Mallez S."/>
            <person name="Zhang Y."/>
            <person name="Obille A."/>
            <person name="Becker A."/>
            <person name="Abrahante J.E."/>
            <person name="Garbe J."/>
            <person name="Badalamenti J.P."/>
            <person name="Herman A."/>
            <person name="Mangelson H."/>
            <person name="Liachko I."/>
            <person name="Sullivan S."/>
            <person name="Sone E.D."/>
            <person name="Koren S."/>
            <person name="Silverstein K.A.T."/>
            <person name="Beckman K.B."/>
            <person name="Gohl D.M."/>
        </authorList>
    </citation>
    <scope>NUCLEOTIDE SEQUENCE</scope>
    <source>
        <strain evidence="4">Duluth1</strain>
        <tissue evidence="4">Whole animal</tissue>
    </source>
</reference>
<feature type="region of interest" description="Disordered" evidence="2">
    <location>
        <begin position="645"/>
        <end position="672"/>
    </location>
</feature>
<dbReference type="Pfam" id="PF12836">
    <property type="entry name" value="HHH_3"/>
    <property type="match status" value="1"/>
</dbReference>
<dbReference type="InterPro" id="IPR048270">
    <property type="entry name" value="PNMA_C"/>
</dbReference>
<feature type="compositionally biased region" description="Basic residues" evidence="2">
    <location>
        <begin position="346"/>
        <end position="367"/>
    </location>
</feature>
<comment type="caution">
    <text evidence="4">The sequence shown here is derived from an EMBL/GenBank/DDBJ whole genome shotgun (WGS) entry which is preliminary data.</text>
</comment>
<dbReference type="SUPFAM" id="SSF57756">
    <property type="entry name" value="Retrovirus zinc finger-like domains"/>
    <property type="match status" value="1"/>
</dbReference>
<keyword evidence="1" id="KW-0863">Zinc-finger</keyword>
<evidence type="ECO:0000259" key="3">
    <source>
        <dbReference type="PROSITE" id="PS50158"/>
    </source>
</evidence>
<evidence type="ECO:0000313" key="4">
    <source>
        <dbReference type="EMBL" id="KAH3696842.1"/>
    </source>
</evidence>
<dbReference type="SMART" id="SM00343">
    <property type="entry name" value="ZnF_C2HC"/>
    <property type="match status" value="1"/>
</dbReference>
<dbReference type="GO" id="GO:0008270">
    <property type="term" value="F:zinc ion binding"/>
    <property type="evidence" value="ECO:0007669"/>
    <property type="project" value="UniProtKB-KW"/>
</dbReference>
<organism evidence="4 5">
    <name type="scientific">Dreissena polymorpha</name>
    <name type="common">Zebra mussel</name>
    <name type="synonym">Mytilus polymorpha</name>
    <dbReference type="NCBI Taxonomy" id="45954"/>
    <lineage>
        <taxon>Eukaryota</taxon>
        <taxon>Metazoa</taxon>
        <taxon>Spiralia</taxon>
        <taxon>Lophotrochozoa</taxon>
        <taxon>Mollusca</taxon>
        <taxon>Bivalvia</taxon>
        <taxon>Autobranchia</taxon>
        <taxon>Heteroconchia</taxon>
        <taxon>Euheterodonta</taxon>
        <taxon>Imparidentia</taxon>
        <taxon>Neoheterodontei</taxon>
        <taxon>Myida</taxon>
        <taxon>Dreissenoidea</taxon>
        <taxon>Dreissenidae</taxon>
        <taxon>Dreissena</taxon>
    </lineage>
</organism>
<dbReference type="Gene3D" id="1.10.150.280">
    <property type="entry name" value="AF1531-like domain"/>
    <property type="match status" value="1"/>
</dbReference>
<evidence type="ECO:0000256" key="1">
    <source>
        <dbReference type="PROSITE-ProRule" id="PRU00047"/>
    </source>
</evidence>
<dbReference type="AlphaFoldDB" id="A0A9D3YEC1"/>
<evidence type="ECO:0000256" key="2">
    <source>
        <dbReference type="SAM" id="MobiDB-lite"/>
    </source>
</evidence>
<dbReference type="InterPro" id="IPR036875">
    <property type="entry name" value="Znf_CCHC_sf"/>
</dbReference>
<evidence type="ECO:0000313" key="5">
    <source>
        <dbReference type="Proteomes" id="UP000828390"/>
    </source>
</evidence>
<gene>
    <name evidence="4" type="ORF">DPMN_084322</name>
</gene>
<proteinExistence type="predicted"/>
<dbReference type="PANTHER" id="PTHR19963">
    <property type="entry name" value="CCHC-TYPE DOMAIN-CONTAINING PROTEIN"/>
    <property type="match status" value="1"/>
</dbReference>